<dbReference type="PANTHER" id="PTHR36450:SF1">
    <property type="entry name" value="THIOREDOXIN"/>
    <property type="match status" value="1"/>
</dbReference>
<evidence type="ECO:0000313" key="3">
    <source>
        <dbReference type="Proteomes" id="UP000177354"/>
    </source>
</evidence>
<dbReference type="InterPro" id="IPR036249">
    <property type="entry name" value="Thioredoxin-like_sf"/>
</dbReference>
<comment type="caution">
    <text evidence="2">The sequence shown here is derived from an EMBL/GenBank/DDBJ whole genome shotgun (WGS) entry which is preliminary data.</text>
</comment>
<evidence type="ECO:0000313" key="2">
    <source>
        <dbReference type="EMBL" id="OGG06008.1"/>
    </source>
</evidence>
<reference evidence="2 3" key="1">
    <citation type="journal article" date="2016" name="Nat. Commun.">
        <title>Thousands of microbial genomes shed light on interconnected biogeochemical processes in an aquifer system.</title>
        <authorList>
            <person name="Anantharaman K."/>
            <person name="Brown C.T."/>
            <person name="Hug L.A."/>
            <person name="Sharon I."/>
            <person name="Castelle C.J."/>
            <person name="Probst A.J."/>
            <person name="Thomas B.C."/>
            <person name="Singh A."/>
            <person name="Wilkins M.J."/>
            <person name="Karaoz U."/>
            <person name="Brodie E.L."/>
            <person name="Williams K.H."/>
            <person name="Hubbard S.S."/>
            <person name="Banfield J.F."/>
        </authorList>
    </citation>
    <scope>NUCLEOTIDE SEQUENCE [LARGE SCALE GENOMIC DNA]</scope>
</reference>
<dbReference type="Pfam" id="PF13192">
    <property type="entry name" value="Thioredoxin_3"/>
    <property type="match status" value="1"/>
</dbReference>
<dbReference type="EMBL" id="MFJF01000020">
    <property type="protein sequence ID" value="OGG06008.1"/>
    <property type="molecule type" value="Genomic_DNA"/>
</dbReference>
<dbReference type="PANTHER" id="PTHR36450">
    <property type="entry name" value="THIOREDOXIN"/>
    <property type="match status" value="1"/>
</dbReference>
<accession>A0A1F5Z0M5</accession>
<protein>
    <recommendedName>
        <fullName evidence="1">Thioredoxin-like fold domain-containing protein</fullName>
    </recommendedName>
</protein>
<dbReference type="NCBIfam" id="TIGR00412">
    <property type="entry name" value="redox_disulf_2"/>
    <property type="match status" value="1"/>
</dbReference>
<dbReference type="InterPro" id="IPR005243">
    <property type="entry name" value="THIRX-like_proc"/>
</dbReference>
<name>A0A1F5Z0M5_9BACT</name>
<evidence type="ECO:0000259" key="1">
    <source>
        <dbReference type="Pfam" id="PF13192"/>
    </source>
</evidence>
<gene>
    <name evidence="2" type="ORF">A2777_02600</name>
</gene>
<proteinExistence type="predicted"/>
<organism evidence="2 3">
    <name type="scientific">Candidatus Gottesmanbacteria bacterium RIFCSPHIGHO2_01_FULL_40_15</name>
    <dbReference type="NCBI Taxonomy" id="1798376"/>
    <lineage>
        <taxon>Bacteria</taxon>
        <taxon>Candidatus Gottesmaniibacteriota</taxon>
    </lineage>
</organism>
<dbReference type="AlphaFoldDB" id="A0A1F5Z0M5"/>
<sequence length="96" mass="10355">MKIQVLGSGCATCKKLYELTQEAVKQLNLEEKVEYITDVSKIIEMGVMSSPVLAVNDKPVSVGSVPDMEKIKSLLTKGIVNTEVKKSECSCGGKCC</sequence>
<feature type="domain" description="Thioredoxin-like fold" evidence="1">
    <location>
        <begin position="1"/>
        <end position="75"/>
    </location>
</feature>
<dbReference type="Proteomes" id="UP000177354">
    <property type="component" value="Unassembled WGS sequence"/>
</dbReference>
<dbReference type="SUPFAM" id="SSF52833">
    <property type="entry name" value="Thioredoxin-like"/>
    <property type="match status" value="1"/>
</dbReference>
<dbReference type="Gene3D" id="3.40.30.10">
    <property type="entry name" value="Glutaredoxin"/>
    <property type="match status" value="1"/>
</dbReference>
<dbReference type="InterPro" id="IPR012336">
    <property type="entry name" value="Thioredoxin-like_fold"/>
</dbReference>